<dbReference type="InterPro" id="IPR036390">
    <property type="entry name" value="WH_DNA-bd_sf"/>
</dbReference>
<reference evidence="2 3" key="1">
    <citation type="submission" date="2023-07" db="EMBL/GenBank/DDBJ databases">
        <title>Sequencing the genomes of 1000 actinobacteria strains.</title>
        <authorList>
            <person name="Klenk H.-P."/>
        </authorList>
    </citation>
    <scope>NUCLEOTIDE SEQUENCE [LARGE SCALE GENOMIC DNA]</scope>
    <source>
        <strain evidence="2 3">GD13</strain>
    </source>
</reference>
<keyword evidence="2" id="KW-0238">DNA-binding</keyword>
<protein>
    <submittedName>
        <fullName evidence="2">DNA-binding transcriptional ArsR family regulator</fullName>
    </submittedName>
</protein>
<proteinExistence type="predicted"/>
<comment type="caution">
    <text evidence="2">The sequence shown here is derived from an EMBL/GenBank/DDBJ whole genome shotgun (WGS) entry which is preliminary data.</text>
</comment>
<dbReference type="RefSeq" id="WP_306824831.1">
    <property type="nucleotide sequence ID" value="NZ_JAUSQM010000001.1"/>
</dbReference>
<dbReference type="InterPro" id="IPR036388">
    <property type="entry name" value="WH-like_DNA-bd_sf"/>
</dbReference>
<evidence type="ECO:0000313" key="2">
    <source>
        <dbReference type="EMBL" id="MDP9821001.1"/>
    </source>
</evidence>
<dbReference type="NCBIfam" id="NF033788">
    <property type="entry name" value="HTH_metalloreg"/>
    <property type="match status" value="1"/>
</dbReference>
<dbReference type="PANTHER" id="PTHR38600">
    <property type="entry name" value="TRANSCRIPTIONAL REGULATORY PROTEIN"/>
    <property type="match status" value="1"/>
</dbReference>
<dbReference type="InterPro" id="IPR001845">
    <property type="entry name" value="HTH_ArsR_DNA-bd_dom"/>
</dbReference>
<dbReference type="PRINTS" id="PR00778">
    <property type="entry name" value="HTHARSR"/>
</dbReference>
<dbReference type="GO" id="GO:0003677">
    <property type="term" value="F:DNA binding"/>
    <property type="evidence" value="ECO:0007669"/>
    <property type="project" value="UniProtKB-KW"/>
</dbReference>
<dbReference type="SUPFAM" id="SSF46785">
    <property type="entry name" value="Winged helix' DNA-binding domain"/>
    <property type="match status" value="1"/>
</dbReference>
<dbReference type="EMBL" id="JAUSQM010000001">
    <property type="protein sequence ID" value="MDP9821001.1"/>
    <property type="molecule type" value="Genomic_DNA"/>
</dbReference>
<sequence length="112" mass="11800">MSAESATSATPTRTQVLAALADETRWEILARLGAAPASASALAAELPVTRQAIARHLGVLEAAGLVRSEQVGRELRFQALGAALSAAARDLEAIAAGWERRLDRLREQAEQG</sequence>
<dbReference type="SMART" id="SM00418">
    <property type="entry name" value="HTH_ARSR"/>
    <property type="match status" value="1"/>
</dbReference>
<keyword evidence="3" id="KW-1185">Reference proteome</keyword>
<dbReference type="InterPro" id="IPR011991">
    <property type="entry name" value="ArsR-like_HTH"/>
</dbReference>
<dbReference type="SMART" id="SM00347">
    <property type="entry name" value="HTH_MARR"/>
    <property type="match status" value="1"/>
</dbReference>
<feature type="domain" description="HTH arsR-type" evidence="1">
    <location>
        <begin position="5"/>
        <end position="99"/>
    </location>
</feature>
<dbReference type="CDD" id="cd00090">
    <property type="entry name" value="HTH_ARSR"/>
    <property type="match status" value="1"/>
</dbReference>
<dbReference type="PROSITE" id="PS50987">
    <property type="entry name" value="HTH_ARSR_2"/>
    <property type="match status" value="1"/>
</dbReference>
<evidence type="ECO:0000259" key="1">
    <source>
        <dbReference type="PROSITE" id="PS50987"/>
    </source>
</evidence>
<dbReference type="PANTHER" id="PTHR38600:SF2">
    <property type="entry name" value="SLL0088 PROTEIN"/>
    <property type="match status" value="1"/>
</dbReference>
<dbReference type="Gene3D" id="1.10.10.10">
    <property type="entry name" value="Winged helix-like DNA-binding domain superfamily/Winged helix DNA-binding domain"/>
    <property type="match status" value="1"/>
</dbReference>
<accession>A0ABT9NKQ2</accession>
<gene>
    <name evidence="2" type="ORF">J2S59_000810</name>
</gene>
<evidence type="ECO:0000313" key="3">
    <source>
        <dbReference type="Proteomes" id="UP001240447"/>
    </source>
</evidence>
<dbReference type="Pfam" id="PF12840">
    <property type="entry name" value="HTH_20"/>
    <property type="match status" value="1"/>
</dbReference>
<name>A0ABT9NKQ2_9ACTN</name>
<dbReference type="InterPro" id="IPR000835">
    <property type="entry name" value="HTH_MarR-typ"/>
</dbReference>
<organism evidence="2 3">
    <name type="scientific">Nocardioides massiliensis</name>
    <dbReference type="NCBI Taxonomy" id="1325935"/>
    <lineage>
        <taxon>Bacteria</taxon>
        <taxon>Bacillati</taxon>
        <taxon>Actinomycetota</taxon>
        <taxon>Actinomycetes</taxon>
        <taxon>Propionibacteriales</taxon>
        <taxon>Nocardioidaceae</taxon>
        <taxon>Nocardioides</taxon>
    </lineage>
</organism>
<dbReference type="Proteomes" id="UP001240447">
    <property type="component" value="Unassembled WGS sequence"/>
</dbReference>